<organism evidence="2 3">
    <name type="scientific">Euphydryas editha</name>
    <name type="common">Edith's checkerspot</name>
    <dbReference type="NCBI Taxonomy" id="104508"/>
    <lineage>
        <taxon>Eukaryota</taxon>
        <taxon>Metazoa</taxon>
        <taxon>Ecdysozoa</taxon>
        <taxon>Arthropoda</taxon>
        <taxon>Hexapoda</taxon>
        <taxon>Insecta</taxon>
        <taxon>Pterygota</taxon>
        <taxon>Neoptera</taxon>
        <taxon>Endopterygota</taxon>
        <taxon>Lepidoptera</taxon>
        <taxon>Glossata</taxon>
        <taxon>Ditrysia</taxon>
        <taxon>Papilionoidea</taxon>
        <taxon>Nymphalidae</taxon>
        <taxon>Nymphalinae</taxon>
        <taxon>Euphydryas</taxon>
    </lineage>
</organism>
<comment type="caution">
    <text evidence="2">The sequence shown here is derived from an EMBL/GenBank/DDBJ whole genome shotgun (WGS) entry which is preliminary data.</text>
</comment>
<proteinExistence type="predicted"/>
<dbReference type="AlphaFoldDB" id="A0AAU9TLG9"/>
<name>A0AAU9TLG9_EUPED</name>
<feature type="compositionally biased region" description="Basic and acidic residues" evidence="1">
    <location>
        <begin position="43"/>
        <end position="54"/>
    </location>
</feature>
<feature type="compositionally biased region" description="Basic residues" evidence="1">
    <location>
        <begin position="55"/>
        <end position="77"/>
    </location>
</feature>
<keyword evidence="3" id="KW-1185">Reference proteome</keyword>
<dbReference type="EMBL" id="CAKOGL010000005">
    <property type="protein sequence ID" value="CAH2086868.1"/>
    <property type="molecule type" value="Genomic_DNA"/>
</dbReference>
<gene>
    <name evidence="2" type="ORF">EEDITHA_LOCUS3190</name>
</gene>
<evidence type="ECO:0000313" key="3">
    <source>
        <dbReference type="Proteomes" id="UP001153954"/>
    </source>
</evidence>
<feature type="region of interest" description="Disordered" evidence="1">
    <location>
        <begin position="39"/>
        <end position="88"/>
    </location>
</feature>
<accession>A0AAU9TLG9</accession>
<dbReference type="Proteomes" id="UP001153954">
    <property type="component" value="Unassembled WGS sequence"/>
</dbReference>
<sequence>MRLFWIDATQNCHAVSLKPARRESSVNVKPANVSTCELINHVPPERARHPENSKRSRRHGHSARRRSDHSINHARAKKPNDIKPATGEVKVARCSKRFPFPLADGRVAVVDAGAPSYPACPSPAARP</sequence>
<reference evidence="2" key="1">
    <citation type="submission" date="2022-03" db="EMBL/GenBank/DDBJ databases">
        <authorList>
            <person name="Tunstrom K."/>
        </authorList>
    </citation>
    <scope>NUCLEOTIDE SEQUENCE</scope>
</reference>
<evidence type="ECO:0000313" key="2">
    <source>
        <dbReference type="EMBL" id="CAH2086868.1"/>
    </source>
</evidence>
<evidence type="ECO:0000256" key="1">
    <source>
        <dbReference type="SAM" id="MobiDB-lite"/>
    </source>
</evidence>
<protein>
    <submittedName>
        <fullName evidence="2">Uncharacterized protein</fullName>
    </submittedName>
</protein>